<keyword evidence="5" id="KW-1185">Reference proteome</keyword>
<dbReference type="InterPro" id="IPR003607">
    <property type="entry name" value="HD/PDEase_dom"/>
</dbReference>
<proteinExistence type="inferred from homology"/>
<dbReference type="CDD" id="cd00077">
    <property type="entry name" value="HDc"/>
    <property type="match status" value="1"/>
</dbReference>
<reference evidence="4 5" key="1">
    <citation type="submission" date="2022-08" db="EMBL/GenBank/DDBJ databases">
        <title>Proteogenomics of the novel Dehalobacterium formicoaceticum strain EZ94 highlights a key role of methyltransferases during anaerobic dichloromethane degradation.</title>
        <authorList>
            <person name="Wasmund K."/>
        </authorList>
    </citation>
    <scope>NUCLEOTIDE SEQUENCE [LARGE SCALE GENOMIC DNA]</scope>
    <source>
        <strain evidence="4 5">EZ94</strain>
    </source>
</reference>
<feature type="domain" description="Ppx/GppA phosphatase C-terminal" evidence="3">
    <location>
        <begin position="326"/>
        <end position="485"/>
    </location>
</feature>
<dbReference type="Pfam" id="PF21447">
    <property type="entry name" value="Ppx-GppA_III"/>
    <property type="match status" value="1"/>
</dbReference>
<evidence type="ECO:0000259" key="3">
    <source>
        <dbReference type="Pfam" id="PF21447"/>
    </source>
</evidence>
<dbReference type="PANTHER" id="PTHR30005:SF0">
    <property type="entry name" value="RETROGRADE REGULATION PROTEIN 2"/>
    <property type="match status" value="1"/>
</dbReference>
<dbReference type="CDD" id="cd24006">
    <property type="entry name" value="ASKHA_NBD_PPX_GppA"/>
    <property type="match status" value="1"/>
</dbReference>
<feature type="domain" description="Ppx/GppA phosphatase N-terminal" evidence="2">
    <location>
        <begin position="27"/>
        <end position="308"/>
    </location>
</feature>
<comment type="caution">
    <text evidence="4">The sequence shown here is derived from an EMBL/GenBank/DDBJ whole genome shotgun (WGS) entry which is preliminary data.</text>
</comment>
<dbReference type="Pfam" id="PF02541">
    <property type="entry name" value="Ppx-GppA"/>
    <property type="match status" value="1"/>
</dbReference>
<evidence type="ECO:0000313" key="4">
    <source>
        <dbReference type="EMBL" id="MCR6545501.1"/>
    </source>
</evidence>
<gene>
    <name evidence="4" type="ORF">NVS47_08215</name>
</gene>
<dbReference type="Proteomes" id="UP001524944">
    <property type="component" value="Unassembled WGS sequence"/>
</dbReference>
<protein>
    <submittedName>
        <fullName evidence="4">HD domain-containing protein</fullName>
    </submittedName>
</protein>
<dbReference type="InterPro" id="IPR003695">
    <property type="entry name" value="Ppx_GppA_N"/>
</dbReference>
<evidence type="ECO:0000256" key="1">
    <source>
        <dbReference type="ARBA" id="ARBA00007125"/>
    </source>
</evidence>
<name>A0ABT1Y736_9FIRM</name>
<dbReference type="SUPFAM" id="SSF53067">
    <property type="entry name" value="Actin-like ATPase domain"/>
    <property type="match status" value="2"/>
</dbReference>
<dbReference type="PANTHER" id="PTHR30005">
    <property type="entry name" value="EXOPOLYPHOSPHATASE"/>
    <property type="match status" value="1"/>
</dbReference>
<dbReference type="InterPro" id="IPR048950">
    <property type="entry name" value="Ppx_GppA_C"/>
</dbReference>
<dbReference type="InterPro" id="IPR050273">
    <property type="entry name" value="GppA/Ppx_hydrolase"/>
</dbReference>
<dbReference type="Gene3D" id="1.10.3210.10">
    <property type="entry name" value="Hypothetical protein af1432"/>
    <property type="match status" value="1"/>
</dbReference>
<sequence>MGKKDFEIVGAIDVGTHNLHLTIAQVHKNGKIVILEDLTKPTNIGSDAFTTGRIQNETIIDTLKALKGFAFVLREYKVKKVRAIAKSALREAENREYVLEHIRMKTGITVEIINNAQERFLMYKALRYQAQDLNLTNYRESGLIINIASGGTEVSIYHKGNLEFTEYIKIGVLRLHETLAELQHKTIDYAQVMEDYIDSKLSMLKPIMSKTPIKYFVGLGSECNTVFRLLEPGDDHYIRQETLTDLYERVRVMMDDQLMERYALSPREAETFLPAVIILHSFFKMTLSKGIYAPKVVLRHGILYDLADQLFDHFRQEEYQKDIISSVWYIANKYRADKLHSAQVAKLSLTVFDQTKKLHKLGERERLYLEIAAILHNIGYFVNFSDHDNLSYALILRQNIMGLANEELDLIAQIVRYHDHEEPGLHHQAYQILSFRDKITVSKLAAILKLSNSLDVSQGQKIQGVKIVFSENILNFYLKTKHNILLEEWTFSQKASFFEEVLGVRPQTRIKK</sequence>
<dbReference type="InterPro" id="IPR043129">
    <property type="entry name" value="ATPase_NBD"/>
</dbReference>
<accession>A0ABT1Y736</accession>
<comment type="similarity">
    <text evidence="1">Belongs to the GppA/Ppx family.</text>
</comment>
<dbReference type="Gene3D" id="3.30.420.40">
    <property type="match status" value="1"/>
</dbReference>
<dbReference type="SUPFAM" id="SSF109604">
    <property type="entry name" value="HD-domain/PDEase-like"/>
    <property type="match status" value="1"/>
</dbReference>
<evidence type="ECO:0000259" key="2">
    <source>
        <dbReference type="Pfam" id="PF02541"/>
    </source>
</evidence>
<dbReference type="Gene3D" id="3.30.420.150">
    <property type="entry name" value="Exopolyphosphatase. Domain 2"/>
    <property type="match status" value="1"/>
</dbReference>
<evidence type="ECO:0000313" key="5">
    <source>
        <dbReference type="Proteomes" id="UP001524944"/>
    </source>
</evidence>
<dbReference type="EMBL" id="JANPWE010000003">
    <property type="protein sequence ID" value="MCR6545501.1"/>
    <property type="molecule type" value="Genomic_DNA"/>
</dbReference>
<organism evidence="4 5">
    <name type="scientific">Dehalobacterium formicoaceticum</name>
    <dbReference type="NCBI Taxonomy" id="51515"/>
    <lineage>
        <taxon>Bacteria</taxon>
        <taxon>Bacillati</taxon>
        <taxon>Bacillota</taxon>
        <taxon>Clostridia</taxon>
        <taxon>Eubacteriales</taxon>
        <taxon>Peptococcaceae</taxon>
        <taxon>Dehalobacterium</taxon>
    </lineage>
</organism>
<dbReference type="RefSeq" id="WP_089609228.1">
    <property type="nucleotide sequence ID" value="NZ_CP022121.1"/>
</dbReference>